<reference evidence="10" key="1">
    <citation type="journal article" date="2013" name="Science">
        <title>Comparative analysis of bat genomes provides insight into the evolution of flight and immunity.</title>
        <authorList>
            <person name="Zhang G."/>
            <person name="Cowled C."/>
            <person name="Shi Z."/>
            <person name="Huang Z."/>
            <person name="Bishop-Lilly K.A."/>
            <person name="Fang X."/>
            <person name="Wynne J.W."/>
            <person name="Xiong Z."/>
            <person name="Baker M.L."/>
            <person name="Zhao W."/>
            <person name="Tachedjian M."/>
            <person name="Zhu Y."/>
            <person name="Zhou P."/>
            <person name="Jiang X."/>
            <person name="Ng J."/>
            <person name="Yang L."/>
            <person name="Wu L."/>
            <person name="Xiao J."/>
            <person name="Feng Y."/>
            <person name="Chen Y."/>
            <person name="Sun X."/>
            <person name="Zhang Y."/>
            <person name="Marsh G.A."/>
            <person name="Crameri G."/>
            <person name="Broder C.C."/>
            <person name="Frey K.G."/>
            <person name="Wang L.F."/>
            <person name="Wang J."/>
        </authorList>
    </citation>
    <scope>NUCLEOTIDE SEQUENCE [LARGE SCALE GENOMIC DNA]</scope>
</reference>
<dbReference type="GO" id="GO:0070459">
    <property type="term" value="P:prolactin secretion"/>
    <property type="evidence" value="ECO:0000250"/>
    <property type="project" value="AgBase"/>
</dbReference>
<dbReference type="PROSITE" id="PS00260">
    <property type="entry name" value="GLUCAGON"/>
    <property type="match status" value="2"/>
</dbReference>
<evidence type="ECO:0000313" key="10">
    <source>
        <dbReference type="Proteomes" id="UP000010552"/>
    </source>
</evidence>
<comment type="subcellular location">
    <subcellularLocation>
        <location evidence="1">Secreted</location>
    </subcellularLocation>
</comment>
<dbReference type="PANTHER" id="PTHR11213">
    <property type="entry name" value="GLUCAGON-FAMILY NEUROPEPTIDE"/>
    <property type="match status" value="1"/>
</dbReference>
<dbReference type="Pfam" id="PF00123">
    <property type="entry name" value="Hormone_2"/>
    <property type="match status" value="2"/>
</dbReference>
<dbReference type="EMBL" id="KB030829">
    <property type="protein sequence ID" value="ELK09323.1"/>
    <property type="molecule type" value="Genomic_DNA"/>
</dbReference>
<feature type="domain" description="Glucagon / GIP / secretin / VIP family" evidence="8">
    <location>
        <begin position="100"/>
        <end position="122"/>
    </location>
</feature>
<dbReference type="InterPro" id="IPR046963">
    <property type="entry name" value="VIP/GHRH-like"/>
</dbReference>
<dbReference type="GO" id="GO:0032880">
    <property type="term" value="P:regulation of protein localization"/>
    <property type="evidence" value="ECO:0007669"/>
    <property type="project" value="TreeGrafter"/>
</dbReference>
<dbReference type="GO" id="GO:0045732">
    <property type="term" value="P:positive regulation of protein catabolic process"/>
    <property type="evidence" value="ECO:0007669"/>
    <property type="project" value="UniProtKB-ARBA"/>
</dbReference>
<dbReference type="GO" id="GO:0043005">
    <property type="term" value="C:neuron projection"/>
    <property type="evidence" value="ECO:0007669"/>
    <property type="project" value="TreeGrafter"/>
</dbReference>
<dbReference type="GO" id="GO:0007189">
    <property type="term" value="P:adenylate cyclase-activating G protein-coupled receptor signaling pathway"/>
    <property type="evidence" value="ECO:0007669"/>
    <property type="project" value="UniProtKB-ARBA"/>
</dbReference>
<sequence length="266" mass="30039">METRRKPQLLMSLIVLSVLFSQTSAWPLFEAPSLRIPFEGANELDRVSLKPDTDILQNAFAENDSYFHSTALQVSMGRGFIQSDVLQLLQLHMILMNARHADGVFTSDFSRLLGQLSAKKYLESLIGKRVGNNISDDQGPIKRHSDAVFTDNYTRLRKQMAVKKYLNSILNGKRSAGTALAHILEQLWSVEANALGSLFPVTSDLTVYPHRDPETHLGFDNEAWAYAYENEVEENRERNHSELTPRQSIRSARTSFAQAGPVLTRF</sequence>
<evidence type="ECO:0000256" key="5">
    <source>
        <dbReference type="ARBA" id="ARBA00022815"/>
    </source>
</evidence>
<evidence type="ECO:0000256" key="4">
    <source>
        <dbReference type="ARBA" id="ARBA00022702"/>
    </source>
</evidence>
<dbReference type="GO" id="GO:0005184">
    <property type="term" value="F:neuropeptide hormone activity"/>
    <property type="evidence" value="ECO:0007669"/>
    <property type="project" value="InterPro"/>
</dbReference>
<keyword evidence="7" id="KW-0732">Signal</keyword>
<evidence type="ECO:0000313" key="9">
    <source>
        <dbReference type="EMBL" id="ELK09323.1"/>
    </source>
</evidence>
<dbReference type="SMART" id="SM00070">
    <property type="entry name" value="GLUCA"/>
    <property type="match status" value="2"/>
</dbReference>
<feature type="chain" id="PRO_5003969103" evidence="7">
    <location>
        <begin position="26"/>
        <end position="266"/>
    </location>
</feature>
<protein>
    <submittedName>
        <fullName evidence="9">VIP peptide</fullName>
    </submittedName>
</protein>
<comment type="similarity">
    <text evidence="2">Belongs to the glucagon family.</text>
</comment>
<dbReference type="GO" id="GO:0005576">
    <property type="term" value="C:extracellular region"/>
    <property type="evidence" value="ECO:0007669"/>
    <property type="project" value="UniProtKB-SubCell"/>
</dbReference>
<evidence type="ECO:0000259" key="8">
    <source>
        <dbReference type="PROSITE" id="PS00260"/>
    </source>
</evidence>
<dbReference type="STRING" id="9402.L5KFP9"/>
<organism evidence="9 10">
    <name type="scientific">Pteropus alecto</name>
    <name type="common">Black flying fox</name>
    <dbReference type="NCBI Taxonomy" id="9402"/>
    <lineage>
        <taxon>Eukaryota</taxon>
        <taxon>Metazoa</taxon>
        <taxon>Chordata</taxon>
        <taxon>Craniata</taxon>
        <taxon>Vertebrata</taxon>
        <taxon>Euteleostomi</taxon>
        <taxon>Mammalia</taxon>
        <taxon>Eutheria</taxon>
        <taxon>Laurasiatheria</taxon>
        <taxon>Chiroptera</taxon>
        <taxon>Yinpterochiroptera</taxon>
        <taxon>Pteropodoidea</taxon>
        <taxon>Pteropodidae</taxon>
        <taxon>Pteropodinae</taxon>
        <taxon>Pteropus</taxon>
    </lineage>
</organism>
<evidence type="ECO:0000256" key="6">
    <source>
        <dbReference type="ARBA" id="ARBA00049976"/>
    </source>
</evidence>
<keyword evidence="5" id="KW-0027">Amidation</keyword>
<comment type="function">
    <text evidence="6">VIP is a neuropeptide involved in a diverse array of physiological processes through activating the PACAP subfamily of class B1 G protein-coupled receptors: VIP receptor 1 (VPR1) and VIP receptor 2 (VPR2). Abundantly expressed throughout the CNS and peripheral nervous systems where they primarily exert neuroprotective and immune modulatory roles. Also causes vasodilation, lowers arterial blood pressure, stimulates myocardial contractility, increases glycogenolysis and relaxes the smooth muscle of trachea, stomach and gall bladder.</text>
</comment>
<keyword evidence="10" id="KW-1185">Reference proteome</keyword>
<gene>
    <name evidence="9" type="ORF">PAL_GLEAN10003514</name>
</gene>
<keyword evidence="3" id="KW-0964">Secreted</keyword>
<feature type="domain" description="Glucagon / GIP / secretin / VIP family" evidence="8">
    <location>
        <begin position="144"/>
        <end position="166"/>
    </location>
</feature>
<accession>L5KFP9</accession>
<dbReference type="GO" id="GO:0048242">
    <property type="term" value="P:epinephrine secretion"/>
    <property type="evidence" value="ECO:0007669"/>
    <property type="project" value="TreeGrafter"/>
</dbReference>
<evidence type="ECO:0000256" key="2">
    <source>
        <dbReference type="ARBA" id="ARBA00008369"/>
    </source>
</evidence>
<dbReference type="GO" id="GO:0051428">
    <property type="term" value="F:peptide hormone receptor binding"/>
    <property type="evidence" value="ECO:0007669"/>
    <property type="project" value="TreeGrafter"/>
</dbReference>
<dbReference type="Proteomes" id="UP000010552">
    <property type="component" value="Unassembled WGS sequence"/>
</dbReference>
<dbReference type="Gene3D" id="6.10.250.590">
    <property type="match status" value="2"/>
</dbReference>
<keyword evidence="4" id="KW-0372">Hormone</keyword>
<proteinExistence type="inferred from homology"/>
<evidence type="ECO:0000256" key="7">
    <source>
        <dbReference type="SAM" id="SignalP"/>
    </source>
</evidence>
<name>L5KFP9_PTEAL</name>
<feature type="signal peptide" evidence="7">
    <location>
        <begin position="1"/>
        <end position="25"/>
    </location>
</feature>
<dbReference type="GO" id="GO:0048255">
    <property type="term" value="P:mRNA stabilization"/>
    <property type="evidence" value="ECO:0000250"/>
    <property type="project" value="AgBase"/>
</dbReference>
<dbReference type="PANTHER" id="PTHR11213:SF5">
    <property type="entry name" value="VIP PEPTIDES"/>
    <property type="match status" value="1"/>
</dbReference>
<evidence type="ECO:0000256" key="3">
    <source>
        <dbReference type="ARBA" id="ARBA00022525"/>
    </source>
</evidence>
<dbReference type="AlphaFoldDB" id="L5KFP9"/>
<dbReference type="InParanoid" id="L5KFP9"/>
<dbReference type="InterPro" id="IPR000532">
    <property type="entry name" value="Glucagon_GIP_secretin_VIP"/>
</dbReference>
<evidence type="ECO:0000256" key="1">
    <source>
        <dbReference type="ARBA" id="ARBA00004613"/>
    </source>
</evidence>
<dbReference type="FunCoup" id="L5KFP9">
    <property type="interactions" value="38"/>
</dbReference>